<reference evidence="1 2" key="1">
    <citation type="submission" date="2018-06" db="EMBL/GenBank/DDBJ databases">
        <title>Comparative genomics reveals the genomic features of Rhizophagus irregularis, R. cerebriforme, R. diaphanum and Gigaspora rosea, and their symbiotic lifestyle signature.</title>
        <authorList>
            <person name="Morin E."/>
            <person name="San Clemente H."/>
            <person name="Chen E.C.H."/>
            <person name="De La Providencia I."/>
            <person name="Hainaut M."/>
            <person name="Kuo A."/>
            <person name="Kohler A."/>
            <person name="Murat C."/>
            <person name="Tang N."/>
            <person name="Roy S."/>
            <person name="Loubradou J."/>
            <person name="Henrissat B."/>
            <person name="Grigoriev I.V."/>
            <person name="Corradi N."/>
            <person name="Roux C."/>
            <person name="Martin F.M."/>
        </authorList>
    </citation>
    <scope>NUCLEOTIDE SEQUENCE [LARGE SCALE GENOMIC DNA]</scope>
    <source>
        <strain evidence="1 2">DAOM 227022</strain>
    </source>
</reference>
<evidence type="ECO:0000313" key="1">
    <source>
        <dbReference type="EMBL" id="RIA95386.1"/>
    </source>
</evidence>
<name>A0A397TEL6_9GLOM</name>
<protein>
    <submittedName>
        <fullName evidence="1">Uncharacterized protein</fullName>
    </submittedName>
</protein>
<keyword evidence="2" id="KW-1185">Reference proteome</keyword>
<dbReference type="OrthoDB" id="2432937at2759"/>
<evidence type="ECO:0000313" key="2">
    <source>
        <dbReference type="Proteomes" id="UP000265703"/>
    </source>
</evidence>
<dbReference type="Proteomes" id="UP000265703">
    <property type="component" value="Unassembled WGS sequence"/>
</dbReference>
<comment type="caution">
    <text evidence="1">The sequence shown here is derived from an EMBL/GenBank/DDBJ whole genome shotgun (WGS) entry which is preliminary data.</text>
</comment>
<gene>
    <name evidence="1" type="ORF">C1645_816768</name>
</gene>
<proteinExistence type="predicted"/>
<accession>A0A397TEL6</accession>
<dbReference type="EMBL" id="QKYT01000062">
    <property type="protein sequence ID" value="RIA95386.1"/>
    <property type="molecule type" value="Genomic_DNA"/>
</dbReference>
<dbReference type="AlphaFoldDB" id="A0A397TEL6"/>
<organism evidence="1 2">
    <name type="scientific">Glomus cerebriforme</name>
    <dbReference type="NCBI Taxonomy" id="658196"/>
    <lineage>
        <taxon>Eukaryota</taxon>
        <taxon>Fungi</taxon>
        <taxon>Fungi incertae sedis</taxon>
        <taxon>Mucoromycota</taxon>
        <taxon>Glomeromycotina</taxon>
        <taxon>Glomeromycetes</taxon>
        <taxon>Glomerales</taxon>
        <taxon>Glomeraceae</taxon>
        <taxon>Glomus</taxon>
    </lineage>
</organism>
<sequence length="253" mass="29454">MSQDMHDSHSYKNEKYGSQTYDDINDVRVDIAHYDQLFQLAQNHTLLKRDVINVDKQDDGAAYRIFYSETLVQIIESEDVSSNMIGLFENYVMHILTEKLIISKNSNGYAMAESLVMLILVHQDYYSNYPLFLWEHGTEVIEHIFGILRYVFDINGTSISHETIEYLRTWPSEDDIKEAIHIGYDEAMAMANYLKINNRNLTTIQQQIYVLKLQNFEQVELQIESEDIGTAAFEISQLLLDEPDDSEEITDEN</sequence>